<name>A0AAV3RYN9_LITER</name>
<evidence type="ECO:0000256" key="1">
    <source>
        <dbReference type="ARBA" id="ARBA00022723"/>
    </source>
</evidence>
<dbReference type="Pfam" id="PF00412">
    <property type="entry name" value="LIM"/>
    <property type="match status" value="2"/>
</dbReference>
<feature type="compositionally biased region" description="Polar residues" evidence="5">
    <location>
        <begin position="193"/>
        <end position="203"/>
    </location>
</feature>
<evidence type="ECO:0000256" key="5">
    <source>
        <dbReference type="SAM" id="MobiDB-lite"/>
    </source>
</evidence>
<dbReference type="PANTHER" id="PTHR24206">
    <property type="entry name" value="OS06G0237300 PROTEIN"/>
    <property type="match status" value="1"/>
</dbReference>
<dbReference type="GO" id="GO:0046872">
    <property type="term" value="F:metal ion binding"/>
    <property type="evidence" value="ECO:0007669"/>
    <property type="project" value="UniProtKB-KW"/>
</dbReference>
<dbReference type="EMBL" id="BAABME010013254">
    <property type="protein sequence ID" value="GAA0185965.1"/>
    <property type="molecule type" value="Genomic_DNA"/>
</dbReference>
<sequence>MAFSGTVQKCKSCDKVVHFAEMMSTDGLPFHKTCFRCSQCNTRLTVSNSSNLNGTLYCKPHFQRLLKESGGLASKFHTASKPNGLTRAPSKVSTFFAGTQEKCSVCNKTVYPLEKITVEGLFFHKQCFKCAHGGCKVTPSSYAALDGIVYCKPHFSQLFKEKGSYSHLTKTTSKKINDAMLENLNALPKEESTTSTNEATISSEPTMETTTTTETTPTAELTTEPDQ</sequence>
<gene>
    <name evidence="7" type="ORF">LIER_33253</name>
</gene>
<dbReference type="SUPFAM" id="SSF57716">
    <property type="entry name" value="Glucocorticoid receptor-like (DNA-binding domain)"/>
    <property type="match status" value="4"/>
</dbReference>
<dbReference type="PROSITE" id="PS50023">
    <property type="entry name" value="LIM_DOMAIN_2"/>
    <property type="match status" value="2"/>
</dbReference>
<proteinExistence type="predicted"/>
<dbReference type="InterPro" id="IPR001781">
    <property type="entry name" value="Znf_LIM"/>
</dbReference>
<comment type="caution">
    <text evidence="7">The sequence shown here is derived from an EMBL/GenBank/DDBJ whole genome shotgun (WGS) entry which is preliminary data.</text>
</comment>
<dbReference type="FunFam" id="2.10.110.10:FF:000002">
    <property type="entry name" value="LIM domain and actin-binding 1"/>
    <property type="match status" value="1"/>
</dbReference>
<feature type="compositionally biased region" description="Low complexity" evidence="5">
    <location>
        <begin position="204"/>
        <end position="227"/>
    </location>
</feature>
<evidence type="ECO:0000313" key="8">
    <source>
        <dbReference type="Proteomes" id="UP001454036"/>
    </source>
</evidence>
<keyword evidence="8" id="KW-1185">Reference proteome</keyword>
<evidence type="ECO:0000256" key="4">
    <source>
        <dbReference type="PROSITE-ProRule" id="PRU00125"/>
    </source>
</evidence>
<feature type="domain" description="LIM zinc-binding" evidence="6">
    <location>
        <begin position="8"/>
        <end position="68"/>
    </location>
</feature>
<dbReference type="Proteomes" id="UP001454036">
    <property type="component" value="Unassembled WGS sequence"/>
</dbReference>
<evidence type="ECO:0000259" key="6">
    <source>
        <dbReference type="PROSITE" id="PS50023"/>
    </source>
</evidence>
<feature type="region of interest" description="Disordered" evidence="5">
    <location>
        <begin position="186"/>
        <end position="227"/>
    </location>
</feature>
<keyword evidence="2 4" id="KW-0862">Zinc</keyword>
<organism evidence="7 8">
    <name type="scientific">Lithospermum erythrorhizon</name>
    <name type="common">Purple gromwell</name>
    <name type="synonym">Lithospermum officinale var. erythrorhizon</name>
    <dbReference type="NCBI Taxonomy" id="34254"/>
    <lineage>
        <taxon>Eukaryota</taxon>
        <taxon>Viridiplantae</taxon>
        <taxon>Streptophyta</taxon>
        <taxon>Embryophyta</taxon>
        <taxon>Tracheophyta</taxon>
        <taxon>Spermatophyta</taxon>
        <taxon>Magnoliopsida</taxon>
        <taxon>eudicotyledons</taxon>
        <taxon>Gunneridae</taxon>
        <taxon>Pentapetalae</taxon>
        <taxon>asterids</taxon>
        <taxon>lamiids</taxon>
        <taxon>Boraginales</taxon>
        <taxon>Boraginaceae</taxon>
        <taxon>Boraginoideae</taxon>
        <taxon>Lithospermeae</taxon>
        <taxon>Lithospermum</taxon>
    </lineage>
</organism>
<dbReference type="Gene3D" id="2.10.110.10">
    <property type="entry name" value="Cysteine Rich Protein"/>
    <property type="match status" value="2"/>
</dbReference>
<dbReference type="AlphaFoldDB" id="A0AAV3RYN9"/>
<accession>A0AAV3RYN9</accession>
<dbReference type="GO" id="GO:0051015">
    <property type="term" value="F:actin filament binding"/>
    <property type="evidence" value="ECO:0007669"/>
    <property type="project" value="UniProtKB-ARBA"/>
</dbReference>
<dbReference type="SMART" id="SM00132">
    <property type="entry name" value="LIM"/>
    <property type="match status" value="2"/>
</dbReference>
<evidence type="ECO:0000313" key="7">
    <source>
        <dbReference type="EMBL" id="GAA0185965.1"/>
    </source>
</evidence>
<dbReference type="PROSITE" id="PS00478">
    <property type="entry name" value="LIM_DOMAIN_1"/>
    <property type="match status" value="1"/>
</dbReference>
<reference evidence="7 8" key="1">
    <citation type="submission" date="2024-01" db="EMBL/GenBank/DDBJ databases">
        <title>The complete chloroplast genome sequence of Lithospermum erythrorhizon: insights into the phylogenetic relationship among Boraginaceae species and the maternal lineages of purple gromwells.</title>
        <authorList>
            <person name="Okada T."/>
            <person name="Watanabe K."/>
        </authorList>
    </citation>
    <scope>NUCLEOTIDE SEQUENCE [LARGE SCALE GENOMIC DNA]</scope>
</reference>
<protein>
    <submittedName>
        <fullName evidence="7">Actin or actin-binding cytoskeletal protein</fullName>
    </submittedName>
</protein>
<evidence type="ECO:0000256" key="3">
    <source>
        <dbReference type="ARBA" id="ARBA00023038"/>
    </source>
</evidence>
<dbReference type="GO" id="GO:0051017">
    <property type="term" value="P:actin filament bundle assembly"/>
    <property type="evidence" value="ECO:0007669"/>
    <property type="project" value="UniProtKB-ARBA"/>
</dbReference>
<keyword evidence="1 4" id="KW-0479">Metal-binding</keyword>
<evidence type="ECO:0000256" key="2">
    <source>
        <dbReference type="ARBA" id="ARBA00022833"/>
    </source>
</evidence>
<feature type="domain" description="LIM zinc-binding" evidence="6">
    <location>
        <begin position="101"/>
        <end position="161"/>
    </location>
</feature>
<keyword evidence="3 4" id="KW-0440">LIM domain</keyword>